<proteinExistence type="predicted"/>
<comment type="caution">
    <text evidence="2">The sequence shown here is derived from an EMBL/GenBank/DDBJ whole genome shotgun (WGS) entry which is preliminary data.</text>
</comment>
<feature type="region of interest" description="Disordered" evidence="1">
    <location>
        <begin position="1"/>
        <end position="20"/>
    </location>
</feature>
<keyword evidence="3" id="KW-1185">Reference proteome</keyword>
<evidence type="ECO:0000313" key="3">
    <source>
        <dbReference type="Proteomes" id="UP001266305"/>
    </source>
</evidence>
<name>A0ABQ9TLT2_SAGOE</name>
<sequence length="108" mass="11318">MAETDPKTVQDLTSVGRPPRSRVVSAEAPFLEASLAEAPGHLVPLGVLCETVSPRSPPSPTPSGIPIHLPRTPPRSLAPPAGTLPALQLLTHPRVPQPGRSNLETVSF</sequence>
<evidence type="ECO:0000313" key="2">
    <source>
        <dbReference type="EMBL" id="KAK2085530.1"/>
    </source>
</evidence>
<feature type="region of interest" description="Disordered" evidence="1">
    <location>
        <begin position="89"/>
        <end position="108"/>
    </location>
</feature>
<dbReference type="Proteomes" id="UP001266305">
    <property type="component" value="Unassembled WGS sequence"/>
</dbReference>
<protein>
    <submittedName>
        <fullName evidence="2">Uncharacterized protein</fullName>
    </submittedName>
</protein>
<feature type="region of interest" description="Disordered" evidence="1">
    <location>
        <begin position="53"/>
        <end position="84"/>
    </location>
</feature>
<dbReference type="EMBL" id="JASSZA010000021">
    <property type="protein sequence ID" value="KAK2085530.1"/>
    <property type="molecule type" value="Genomic_DNA"/>
</dbReference>
<organism evidence="2 3">
    <name type="scientific">Saguinus oedipus</name>
    <name type="common">Cotton-top tamarin</name>
    <name type="synonym">Oedipomidas oedipus</name>
    <dbReference type="NCBI Taxonomy" id="9490"/>
    <lineage>
        <taxon>Eukaryota</taxon>
        <taxon>Metazoa</taxon>
        <taxon>Chordata</taxon>
        <taxon>Craniata</taxon>
        <taxon>Vertebrata</taxon>
        <taxon>Euteleostomi</taxon>
        <taxon>Mammalia</taxon>
        <taxon>Eutheria</taxon>
        <taxon>Euarchontoglires</taxon>
        <taxon>Primates</taxon>
        <taxon>Haplorrhini</taxon>
        <taxon>Platyrrhini</taxon>
        <taxon>Cebidae</taxon>
        <taxon>Callitrichinae</taxon>
        <taxon>Saguinus</taxon>
    </lineage>
</organism>
<gene>
    <name evidence="2" type="ORF">P7K49_036830</name>
</gene>
<accession>A0ABQ9TLT2</accession>
<reference evidence="2 3" key="1">
    <citation type="submission" date="2023-05" db="EMBL/GenBank/DDBJ databases">
        <title>B98-5 Cell Line De Novo Hybrid Assembly: An Optical Mapping Approach.</title>
        <authorList>
            <person name="Kananen K."/>
            <person name="Auerbach J.A."/>
            <person name="Kautto E."/>
            <person name="Blachly J.S."/>
        </authorList>
    </citation>
    <scope>NUCLEOTIDE SEQUENCE [LARGE SCALE GENOMIC DNA]</scope>
    <source>
        <strain evidence="2">B95-8</strain>
        <tissue evidence="2">Cell line</tissue>
    </source>
</reference>
<feature type="compositionally biased region" description="Polar residues" evidence="1">
    <location>
        <begin position="99"/>
        <end position="108"/>
    </location>
</feature>
<evidence type="ECO:0000256" key="1">
    <source>
        <dbReference type="SAM" id="MobiDB-lite"/>
    </source>
</evidence>